<reference evidence="1 2" key="1">
    <citation type="submission" date="2018-12" db="EMBL/GenBank/DDBJ databases">
        <authorList>
            <person name="Grouzdev D.S."/>
            <person name="Krutkina M.S."/>
        </authorList>
    </citation>
    <scope>NUCLEOTIDE SEQUENCE [LARGE SCALE GENOMIC DNA]</scope>
    <source>
        <strain evidence="1 2">RmlP026</strain>
    </source>
</reference>
<gene>
    <name evidence="1" type="ORF">D3273_26750</name>
</gene>
<dbReference type="EMBL" id="QYBB01000090">
    <property type="protein sequence ID" value="RYC28910.1"/>
    <property type="molecule type" value="Genomic_DNA"/>
</dbReference>
<dbReference type="Proteomes" id="UP000290759">
    <property type="component" value="Unassembled WGS sequence"/>
</dbReference>
<dbReference type="OrthoDB" id="8018258at2"/>
<sequence length="73" mass="8012">MSGVFTDVKLATETDGFEVAHLVTETFPEIAVVVTSGQYASRPDGLSEDVRFLPKPWLPLDVINAFIDTVQDD</sequence>
<protein>
    <recommendedName>
        <fullName evidence="3">Response regulator</fullName>
    </recommendedName>
</protein>
<accession>A0A4Q2TYW2</accession>
<dbReference type="AlphaFoldDB" id="A0A4Q2TYW2"/>
<organism evidence="1 2">
    <name type="scientific">Lichenibacterium minor</name>
    <dbReference type="NCBI Taxonomy" id="2316528"/>
    <lineage>
        <taxon>Bacteria</taxon>
        <taxon>Pseudomonadati</taxon>
        <taxon>Pseudomonadota</taxon>
        <taxon>Alphaproteobacteria</taxon>
        <taxon>Hyphomicrobiales</taxon>
        <taxon>Lichenihabitantaceae</taxon>
        <taxon>Lichenibacterium</taxon>
    </lineage>
</organism>
<dbReference type="RefSeq" id="WP_129229999.1">
    <property type="nucleotide sequence ID" value="NZ_QYBB01000090.1"/>
</dbReference>
<comment type="caution">
    <text evidence="1">The sequence shown here is derived from an EMBL/GenBank/DDBJ whole genome shotgun (WGS) entry which is preliminary data.</text>
</comment>
<keyword evidence="2" id="KW-1185">Reference proteome</keyword>
<dbReference type="Gene3D" id="3.40.50.2300">
    <property type="match status" value="1"/>
</dbReference>
<evidence type="ECO:0008006" key="3">
    <source>
        <dbReference type="Google" id="ProtNLM"/>
    </source>
</evidence>
<evidence type="ECO:0000313" key="2">
    <source>
        <dbReference type="Proteomes" id="UP000290759"/>
    </source>
</evidence>
<name>A0A4Q2TYW2_9HYPH</name>
<reference evidence="1 2" key="2">
    <citation type="submission" date="2019-02" db="EMBL/GenBank/DDBJ databases">
        <title>'Lichenibacterium ramalinii' gen. nov. sp. nov., 'Lichenibacterium minor' gen. nov. sp. nov.</title>
        <authorList>
            <person name="Pankratov T."/>
        </authorList>
    </citation>
    <scope>NUCLEOTIDE SEQUENCE [LARGE SCALE GENOMIC DNA]</scope>
    <source>
        <strain evidence="1 2">RmlP026</strain>
    </source>
</reference>
<evidence type="ECO:0000313" key="1">
    <source>
        <dbReference type="EMBL" id="RYC28910.1"/>
    </source>
</evidence>
<proteinExistence type="predicted"/>